<dbReference type="AlphaFoldDB" id="A0A6J2TAI3"/>
<dbReference type="Pfam" id="PF13359">
    <property type="entry name" value="DDE_Tnp_4"/>
    <property type="match status" value="1"/>
</dbReference>
<evidence type="ECO:0000259" key="8">
    <source>
        <dbReference type="Pfam" id="PF13359"/>
    </source>
</evidence>
<keyword evidence="6" id="KW-0378">Hydrolase</keyword>
<evidence type="ECO:0000313" key="10">
    <source>
        <dbReference type="RefSeq" id="XP_030373044.1"/>
    </source>
</evidence>
<dbReference type="OrthoDB" id="7872321at2759"/>
<dbReference type="GO" id="GO:0004518">
    <property type="term" value="F:nuclease activity"/>
    <property type="evidence" value="ECO:0007669"/>
    <property type="project" value="UniProtKB-KW"/>
</dbReference>
<keyword evidence="7" id="KW-0539">Nucleus</keyword>
<evidence type="ECO:0000256" key="2">
    <source>
        <dbReference type="ARBA" id="ARBA00004123"/>
    </source>
</evidence>
<sequence>MDDELNKSILMLCFGAAAMQALLEEESRKPRRLWRRRERQDEEGFYEKVFKELRIEKPRLKEHFWLMNATTFEHLLGLVGPLITKKDTLMRSAISAKCRLMLTLRYLATGEKFRALQRTFRVPHNTISKLVPEVCAALFRVLKDDYIKFPSDESEWRQISDGFNTMLNFPNCIGAIDGRHVVMVAPASTERIYHNYKGLFSIVLIGVVDANYKFIYIDVDSNGKAPADGIFQHTPLSEGLLANNYKLPMDAPLPLRQLPMPFLMVGGDALPLNRRVLKRYLQTDLCPMEEVFNYRLSRAYSSIENAFGVLSYKFSVLNSPIALNPEKTRLVTLACCALHNYLLEMAPNYITRATVDRYESNGLLIPGKWHKATESKTFHALEPHTAFLDEEVKDIQGEFIEYFIEEGDLHYQYNHI</sequence>
<feature type="domain" description="DDE Tnp4" evidence="8">
    <location>
        <begin position="176"/>
        <end position="340"/>
    </location>
</feature>
<dbReference type="GO" id="GO:0046872">
    <property type="term" value="F:metal ion binding"/>
    <property type="evidence" value="ECO:0007669"/>
    <property type="project" value="UniProtKB-KW"/>
</dbReference>
<keyword evidence="4" id="KW-0540">Nuclease</keyword>
<evidence type="ECO:0000256" key="7">
    <source>
        <dbReference type="ARBA" id="ARBA00023242"/>
    </source>
</evidence>
<protein>
    <submittedName>
        <fullName evidence="10">Nuclease HARBI1</fullName>
    </submittedName>
</protein>
<keyword evidence="9" id="KW-1185">Reference proteome</keyword>
<evidence type="ECO:0000256" key="4">
    <source>
        <dbReference type="ARBA" id="ARBA00022722"/>
    </source>
</evidence>
<comment type="similarity">
    <text evidence="3">Belongs to the HARBI1 family.</text>
</comment>
<dbReference type="RefSeq" id="XP_030373044.1">
    <property type="nucleotide sequence ID" value="XM_030517184.1"/>
</dbReference>
<dbReference type="PANTHER" id="PTHR22930">
    <property type="match status" value="1"/>
</dbReference>
<dbReference type="GeneID" id="115623014"/>
<dbReference type="GO" id="GO:0005634">
    <property type="term" value="C:nucleus"/>
    <property type="evidence" value="ECO:0007669"/>
    <property type="project" value="UniProtKB-SubCell"/>
</dbReference>
<evidence type="ECO:0000256" key="5">
    <source>
        <dbReference type="ARBA" id="ARBA00022723"/>
    </source>
</evidence>
<comment type="cofactor">
    <cofactor evidence="1">
        <name>a divalent metal cation</name>
        <dbReference type="ChEBI" id="CHEBI:60240"/>
    </cofactor>
</comment>
<evidence type="ECO:0000256" key="6">
    <source>
        <dbReference type="ARBA" id="ARBA00022801"/>
    </source>
</evidence>
<gene>
    <name evidence="10" type="primary">LOC115623014</name>
</gene>
<dbReference type="GO" id="GO:0016787">
    <property type="term" value="F:hydrolase activity"/>
    <property type="evidence" value="ECO:0007669"/>
    <property type="project" value="UniProtKB-KW"/>
</dbReference>
<proteinExistence type="inferred from homology"/>
<comment type="subcellular location">
    <subcellularLocation>
        <location evidence="2">Nucleus</location>
    </subcellularLocation>
</comment>
<dbReference type="PANTHER" id="PTHR22930:SF258">
    <property type="entry name" value="PROTEIN ALP1-LIKE ISOFORM X1"/>
    <property type="match status" value="1"/>
</dbReference>
<organism evidence="9 10">
    <name type="scientific">Drosophila lebanonensis</name>
    <name type="common">Fruit fly</name>
    <name type="synonym">Scaptodrosophila lebanonensis</name>
    <dbReference type="NCBI Taxonomy" id="7225"/>
    <lineage>
        <taxon>Eukaryota</taxon>
        <taxon>Metazoa</taxon>
        <taxon>Ecdysozoa</taxon>
        <taxon>Arthropoda</taxon>
        <taxon>Hexapoda</taxon>
        <taxon>Insecta</taxon>
        <taxon>Pterygota</taxon>
        <taxon>Neoptera</taxon>
        <taxon>Endopterygota</taxon>
        <taxon>Diptera</taxon>
        <taxon>Brachycera</taxon>
        <taxon>Muscomorpha</taxon>
        <taxon>Ephydroidea</taxon>
        <taxon>Drosophilidae</taxon>
        <taxon>Scaptodrosophila</taxon>
    </lineage>
</organism>
<reference evidence="10" key="1">
    <citation type="submission" date="2025-08" db="UniProtKB">
        <authorList>
            <consortium name="RefSeq"/>
        </authorList>
    </citation>
    <scope>IDENTIFICATION</scope>
    <source>
        <strain evidence="10">11010-0011.00</strain>
        <tissue evidence="10">Whole body</tissue>
    </source>
</reference>
<accession>A0A6J2TAI3</accession>
<dbReference type="InterPro" id="IPR027806">
    <property type="entry name" value="HARBI1_dom"/>
</dbReference>
<keyword evidence="5" id="KW-0479">Metal-binding</keyword>
<dbReference type="InterPro" id="IPR045249">
    <property type="entry name" value="HARBI1-like"/>
</dbReference>
<evidence type="ECO:0000256" key="3">
    <source>
        <dbReference type="ARBA" id="ARBA00006958"/>
    </source>
</evidence>
<name>A0A6J2TAI3_DROLE</name>
<evidence type="ECO:0000313" key="9">
    <source>
        <dbReference type="Proteomes" id="UP000504634"/>
    </source>
</evidence>
<dbReference type="Proteomes" id="UP000504634">
    <property type="component" value="Unplaced"/>
</dbReference>
<evidence type="ECO:0000256" key="1">
    <source>
        <dbReference type="ARBA" id="ARBA00001968"/>
    </source>
</evidence>